<evidence type="ECO:0000313" key="3">
    <source>
        <dbReference type="Proteomes" id="UP000245790"/>
    </source>
</evidence>
<gene>
    <name evidence="2" type="ORF">C8D97_10774</name>
</gene>
<reference evidence="2 3" key="1">
    <citation type="submission" date="2018-05" db="EMBL/GenBank/DDBJ databases">
        <title>Genomic Encyclopedia of Type Strains, Phase IV (KMG-IV): sequencing the most valuable type-strain genomes for metagenomic binning, comparative biology and taxonomic classification.</title>
        <authorList>
            <person name="Goeker M."/>
        </authorList>
    </citation>
    <scope>NUCLEOTIDE SEQUENCE [LARGE SCALE GENOMIC DNA]</scope>
    <source>
        <strain evidence="2 3">DSM 25350</strain>
    </source>
</reference>
<evidence type="ECO:0000313" key="2">
    <source>
        <dbReference type="EMBL" id="PWK49912.1"/>
    </source>
</evidence>
<keyword evidence="3" id="KW-1185">Reference proteome</keyword>
<dbReference type="SUPFAM" id="SSF52266">
    <property type="entry name" value="SGNH hydrolase"/>
    <property type="match status" value="1"/>
</dbReference>
<dbReference type="OrthoDB" id="164654at2"/>
<protein>
    <submittedName>
        <fullName evidence="2">Lysophospholipase L1-like esterase</fullName>
    </submittedName>
</protein>
<comment type="caution">
    <text evidence="2">The sequence shown here is derived from an EMBL/GenBank/DDBJ whole genome shotgun (WGS) entry which is preliminary data.</text>
</comment>
<name>A0A316FP77_9GAMM</name>
<sequence>MMNINNILCFGDSITHGDLDTLKGGWVERLKLAYFHQVEQSVTANASNSLMNKVYNLGVGGDTTDGLVSRFAAEFKARVFSKSQSNIILAYGLNDLVIHKNKNKVPIAIFIRHLEQCLTFAVARKARIGLMSVLPIPKKVDGKLNAHGNIRLNDDVVKYNHAIMGLANQYNASYIDTFSAFNDNHCSELFCSDQVHPNSDGHELIFQHVWQFLNQSEA</sequence>
<dbReference type="EMBL" id="QGGU01000007">
    <property type="protein sequence ID" value="PWK49912.1"/>
    <property type="molecule type" value="Genomic_DNA"/>
</dbReference>
<dbReference type="RefSeq" id="WP_109763699.1">
    <property type="nucleotide sequence ID" value="NZ_QGGU01000007.1"/>
</dbReference>
<accession>A0A316FP77</accession>
<dbReference type="AlphaFoldDB" id="A0A316FP77"/>
<dbReference type="PANTHER" id="PTHR30383">
    <property type="entry name" value="THIOESTERASE 1/PROTEASE 1/LYSOPHOSPHOLIPASE L1"/>
    <property type="match status" value="1"/>
</dbReference>
<dbReference type="InterPro" id="IPR013830">
    <property type="entry name" value="SGNH_hydro"/>
</dbReference>
<dbReference type="GO" id="GO:0004622">
    <property type="term" value="F:phosphatidylcholine lysophospholipase activity"/>
    <property type="evidence" value="ECO:0007669"/>
    <property type="project" value="TreeGrafter"/>
</dbReference>
<organism evidence="2 3">
    <name type="scientific">Pleionea mediterranea</name>
    <dbReference type="NCBI Taxonomy" id="523701"/>
    <lineage>
        <taxon>Bacteria</taxon>
        <taxon>Pseudomonadati</taxon>
        <taxon>Pseudomonadota</taxon>
        <taxon>Gammaproteobacteria</taxon>
        <taxon>Oceanospirillales</taxon>
        <taxon>Pleioneaceae</taxon>
        <taxon>Pleionea</taxon>
    </lineage>
</organism>
<dbReference type="Gene3D" id="3.40.50.1110">
    <property type="entry name" value="SGNH hydrolase"/>
    <property type="match status" value="1"/>
</dbReference>
<dbReference type="InterPro" id="IPR036514">
    <property type="entry name" value="SGNH_hydro_sf"/>
</dbReference>
<dbReference type="InterPro" id="IPR051532">
    <property type="entry name" value="Ester_Hydrolysis_Enzymes"/>
</dbReference>
<proteinExistence type="predicted"/>
<dbReference type="Proteomes" id="UP000245790">
    <property type="component" value="Unassembled WGS sequence"/>
</dbReference>
<dbReference type="Pfam" id="PF13472">
    <property type="entry name" value="Lipase_GDSL_2"/>
    <property type="match status" value="1"/>
</dbReference>
<evidence type="ECO:0000259" key="1">
    <source>
        <dbReference type="Pfam" id="PF13472"/>
    </source>
</evidence>
<dbReference type="PANTHER" id="PTHR30383:SF5">
    <property type="entry name" value="SGNH HYDROLASE-TYPE ESTERASE DOMAIN-CONTAINING PROTEIN"/>
    <property type="match status" value="1"/>
</dbReference>
<feature type="domain" description="SGNH hydrolase-type esterase" evidence="1">
    <location>
        <begin position="9"/>
        <end position="204"/>
    </location>
</feature>